<name>A0AAD2E5K5_9LAMI</name>
<dbReference type="GO" id="GO:0005737">
    <property type="term" value="C:cytoplasm"/>
    <property type="evidence" value="ECO:0007669"/>
    <property type="project" value="InterPro"/>
</dbReference>
<dbReference type="InterPro" id="IPR007785">
    <property type="entry name" value="Anamorsin"/>
</dbReference>
<keyword evidence="3" id="KW-1185">Reference proteome</keyword>
<dbReference type="PANTHER" id="PTHR13273:SF14">
    <property type="entry name" value="ANAMORSIN"/>
    <property type="match status" value="1"/>
</dbReference>
<dbReference type="PANTHER" id="PTHR13273">
    <property type="entry name" value="ANAMORSIN"/>
    <property type="match status" value="1"/>
</dbReference>
<gene>
    <name evidence="2" type="ORF">FPE_LOCUS23061</name>
</gene>
<dbReference type="Proteomes" id="UP000834106">
    <property type="component" value="Chromosome 14"/>
</dbReference>
<dbReference type="GO" id="GO:0016226">
    <property type="term" value="P:iron-sulfur cluster assembly"/>
    <property type="evidence" value="ECO:0007669"/>
    <property type="project" value="InterPro"/>
</dbReference>
<accession>A0AAD2E5K5</accession>
<feature type="region of interest" description="Disordered" evidence="1">
    <location>
        <begin position="69"/>
        <end position="96"/>
    </location>
</feature>
<evidence type="ECO:0000313" key="3">
    <source>
        <dbReference type="Proteomes" id="UP000834106"/>
    </source>
</evidence>
<organism evidence="2 3">
    <name type="scientific">Fraxinus pennsylvanica</name>
    <dbReference type="NCBI Taxonomy" id="56036"/>
    <lineage>
        <taxon>Eukaryota</taxon>
        <taxon>Viridiplantae</taxon>
        <taxon>Streptophyta</taxon>
        <taxon>Embryophyta</taxon>
        <taxon>Tracheophyta</taxon>
        <taxon>Spermatophyta</taxon>
        <taxon>Magnoliopsida</taxon>
        <taxon>eudicotyledons</taxon>
        <taxon>Gunneridae</taxon>
        <taxon>Pentapetalae</taxon>
        <taxon>asterids</taxon>
        <taxon>lamiids</taxon>
        <taxon>Lamiales</taxon>
        <taxon>Oleaceae</taxon>
        <taxon>Oleeae</taxon>
        <taxon>Fraxinus</taxon>
    </lineage>
</organism>
<proteinExistence type="predicted"/>
<reference evidence="2" key="1">
    <citation type="submission" date="2023-05" db="EMBL/GenBank/DDBJ databases">
        <authorList>
            <person name="Huff M."/>
        </authorList>
    </citation>
    <scope>NUCLEOTIDE SEQUENCE</scope>
</reference>
<protein>
    <submittedName>
        <fullName evidence="2">Uncharacterized protein</fullName>
    </submittedName>
</protein>
<dbReference type="AlphaFoldDB" id="A0AAD2E5K5"/>
<evidence type="ECO:0000256" key="1">
    <source>
        <dbReference type="SAM" id="MobiDB-lite"/>
    </source>
</evidence>
<feature type="region of interest" description="Disordered" evidence="1">
    <location>
        <begin position="211"/>
        <end position="233"/>
    </location>
</feature>
<dbReference type="EMBL" id="OU503049">
    <property type="protein sequence ID" value="CAI9775631.1"/>
    <property type="molecule type" value="Genomic_DNA"/>
</dbReference>
<evidence type="ECO:0000313" key="2">
    <source>
        <dbReference type="EMBL" id="CAI9775631.1"/>
    </source>
</evidence>
<feature type="compositionally biased region" description="Polar residues" evidence="1">
    <location>
        <begin position="82"/>
        <end position="96"/>
    </location>
</feature>
<dbReference type="GO" id="GO:0051536">
    <property type="term" value="F:iron-sulfur cluster binding"/>
    <property type="evidence" value="ECO:0007669"/>
    <property type="project" value="InterPro"/>
</dbReference>
<sequence length="249" mass="27667">MNVTNNDGNFWETTPQTPVFSIEELSSLISRSPPSSTDPPSLPNDDLLQPNLMTGGDKQLARMPELRVYSRRRKPEDREHLTVQQQSHESNPNSVSIANMRVKQSIAVTEGLLYAGATSIDIIGKKPSWKIGSSFSIKKTSQSLPKVHIDDDMDLIDEDSLLTEEDLKKPQPLPGDCEVGSTRKACKNCTCGRAEAEEKVQKLGLTMDQLDNPQSACGNSQVRLSGRNGKNSHDWYTQRRRLRGLHGVL</sequence>
<feature type="compositionally biased region" description="Polar residues" evidence="1">
    <location>
        <begin position="211"/>
        <end position="223"/>
    </location>
</feature>